<evidence type="ECO:0000256" key="5">
    <source>
        <dbReference type="ARBA" id="ARBA00022884"/>
    </source>
</evidence>
<evidence type="ECO:0000259" key="10">
    <source>
        <dbReference type="Pfam" id="PF05486"/>
    </source>
</evidence>
<dbReference type="SUPFAM" id="SSF54762">
    <property type="entry name" value="Signal recognition particle alu RNA binding heterodimer, SRP9/14"/>
    <property type="match status" value="1"/>
</dbReference>
<dbReference type="InterPro" id="IPR009018">
    <property type="entry name" value="Signal_recog_particle_SRP9/14"/>
</dbReference>
<dbReference type="GO" id="GO:0005786">
    <property type="term" value="C:signal recognition particle, endoplasmic reticulum targeting"/>
    <property type="evidence" value="ECO:0007669"/>
    <property type="project" value="UniProtKB-KW"/>
</dbReference>
<dbReference type="InterPro" id="IPR039914">
    <property type="entry name" value="SRP9-like"/>
</dbReference>
<keyword evidence="6 9" id="KW-0733">Signal recognition particle</keyword>
<dbReference type="Pfam" id="PF05486">
    <property type="entry name" value="SRP9-21"/>
    <property type="match status" value="1"/>
</dbReference>
<dbReference type="GO" id="GO:0045900">
    <property type="term" value="P:negative regulation of translational elongation"/>
    <property type="evidence" value="ECO:0007669"/>
    <property type="project" value="InterPro"/>
</dbReference>
<keyword evidence="4 9" id="KW-0963">Cytoplasm</keyword>
<evidence type="ECO:0000256" key="8">
    <source>
        <dbReference type="ARBA" id="ARBA00045462"/>
    </source>
</evidence>
<keyword evidence="11" id="KW-1185">Reference proteome</keyword>
<dbReference type="Proteomes" id="UP000095287">
    <property type="component" value="Unplaced"/>
</dbReference>
<evidence type="ECO:0000313" key="11">
    <source>
        <dbReference type="Proteomes" id="UP000095287"/>
    </source>
</evidence>
<dbReference type="GO" id="GO:0006614">
    <property type="term" value="P:SRP-dependent cotranslational protein targeting to membrane"/>
    <property type="evidence" value="ECO:0007669"/>
    <property type="project" value="InterPro"/>
</dbReference>
<evidence type="ECO:0000256" key="2">
    <source>
        <dbReference type="ARBA" id="ARBA00009193"/>
    </source>
</evidence>
<name>A0A1I7ZZW2_9BILA</name>
<evidence type="ECO:0000256" key="3">
    <source>
        <dbReference type="ARBA" id="ARBA00020414"/>
    </source>
</evidence>
<evidence type="ECO:0000256" key="4">
    <source>
        <dbReference type="ARBA" id="ARBA00022490"/>
    </source>
</evidence>
<evidence type="ECO:0000256" key="6">
    <source>
        <dbReference type="ARBA" id="ARBA00023135"/>
    </source>
</evidence>
<sequence length="78" mass="9131">MTYCETWEQFATAAQNLQAKKPQKCRFVVKYDHKEGKMVLKITDDKVCHKYATDQLQDVRRLEKLTATLMRTITSAHP</sequence>
<dbReference type="InterPro" id="IPR039432">
    <property type="entry name" value="SRP9_dom"/>
</dbReference>
<evidence type="ECO:0000256" key="9">
    <source>
        <dbReference type="PIRNR" id="PIRNR017029"/>
    </source>
</evidence>
<keyword evidence="5 9" id="KW-0694">RNA-binding</keyword>
<comment type="subcellular location">
    <subcellularLocation>
        <location evidence="1 9">Cytoplasm</location>
    </subcellularLocation>
</comment>
<keyword evidence="7 9" id="KW-0687">Ribonucleoprotein</keyword>
<dbReference type="FunFam" id="3.30.720.10:FF:000001">
    <property type="entry name" value="Signal recognition particle 9 kDa protein"/>
    <property type="match status" value="1"/>
</dbReference>
<comment type="similarity">
    <text evidence="2 9">Belongs to the SRP9 family.</text>
</comment>
<comment type="function">
    <text evidence="8 9">Component of the signal recognition particle (SRP) complex, a ribonucleoprotein complex that mediates the cotranslational targeting of secretory and membrane proteins to the endoplasmic reticulum (ER). SRP9 together with SRP14 and the Alu portion of the SRP RNA, constitutes the elongation arrest domain of SRP. The complex of SRP9 and SRP14 is required for SRP RNA binding.</text>
</comment>
<evidence type="ECO:0000256" key="1">
    <source>
        <dbReference type="ARBA" id="ARBA00004496"/>
    </source>
</evidence>
<dbReference type="Gene3D" id="3.30.720.10">
    <property type="entry name" value="Signal recognition particle alu RNA binding heterodimer, srp9/1"/>
    <property type="match status" value="1"/>
</dbReference>
<dbReference type="InterPro" id="IPR008832">
    <property type="entry name" value="SRP9"/>
</dbReference>
<dbReference type="PIRSF" id="PIRSF017029">
    <property type="entry name" value="Signal_recog_particle_SRP9"/>
    <property type="match status" value="1"/>
</dbReference>
<evidence type="ECO:0000313" key="12">
    <source>
        <dbReference type="WBParaSite" id="L893_g31437.t1"/>
    </source>
</evidence>
<dbReference type="PANTHER" id="PTHR12834:SF12">
    <property type="entry name" value="SIGNAL RECOGNITION PARTICLE 9 KDA PROTEIN"/>
    <property type="match status" value="1"/>
</dbReference>
<dbReference type="AlphaFoldDB" id="A0A1I7ZZW2"/>
<accession>A0A1I7ZZW2</accession>
<feature type="domain" description="SRP9" evidence="10">
    <location>
        <begin position="5"/>
        <end position="72"/>
    </location>
</feature>
<dbReference type="GO" id="GO:0008312">
    <property type="term" value="F:7S RNA binding"/>
    <property type="evidence" value="ECO:0007669"/>
    <property type="project" value="InterPro"/>
</dbReference>
<dbReference type="PANTHER" id="PTHR12834">
    <property type="entry name" value="SIGNAL RECOGNITION PARTICLE 9 KDA PROTEIN"/>
    <property type="match status" value="1"/>
</dbReference>
<organism evidence="11 12">
    <name type="scientific">Steinernema glaseri</name>
    <dbReference type="NCBI Taxonomy" id="37863"/>
    <lineage>
        <taxon>Eukaryota</taxon>
        <taxon>Metazoa</taxon>
        <taxon>Ecdysozoa</taxon>
        <taxon>Nematoda</taxon>
        <taxon>Chromadorea</taxon>
        <taxon>Rhabditida</taxon>
        <taxon>Tylenchina</taxon>
        <taxon>Panagrolaimomorpha</taxon>
        <taxon>Strongyloidoidea</taxon>
        <taxon>Steinernematidae</taxon>
        <taxon>Steinernema</taxon>
    </lineage>
</organism>
<proteinExistence type="inferred from homology"/>
<dbReference type="GO" id="GO:0005829">
    <property type="term" value="C:cytosol"/>
    <property type="evidence" value="ECO:0007669"/>
    <property type="project" value="UniProtKB-ARBA"/>
</dbReference>
<evidence type="ECO:0000256" key="7">
    <source>
        <dbReference type="ARBA" id="ARBA00023274"/>
    </source>
</evidence>
<protein>
    <recommendedName>
        <fullName evidence="3 9">Signal recognition particle 9 kDa protein</fullName>
        <shortName evidence="9">SRP9</shortName>
    </recommendedName>
</protein>
<reference evidence="12" key="1">
    <citation type="submission" date="2016-11" db="UniProtKB">
        <authorList>
            <consortium name="WormBaseParasite"/>
        </authorList>
    </citation>
    <scope>IDENTIFICATION</scope>
</reference>
<dbReference type="WBParaSite" id="L893_g31437.t1">
    <property type="protein sequence ID" value="L893_g31437.t1"/>
    <property type="gene ID" value="L893_g31437"/>
</dbReference>